<dbReference type="SUPFAM" id="SSF51735">
    <property type="entry name" value="NAD(P)-binding Rossmann-fold domains"/>
    <property type="match status" value="1"/>
</dbReference>
<organism evidence="2 3">
    <name type="scientific">Natronogracilivirga saccharolytica</name>
    <dbReference type="NCBI Taxonomy" id="2812953"/>
    <lineage>
        <taxon>Bacteria</taxon>
        <taxon>Pseudomonadati</taxon>
        <taxon>Balneolota</taxon>
        <taxon>Balneolia</taxon>
        <taxon>Balneolales</taxon>
        <taxon>Cyclonatronaceae</taxon>
        <taxon>Natronogracilivirga</taxon>
    </lineage>
</organism>
<dbReference type="InterPro" id="IPR002347">
    <property type="entry name" value="SDR_fam"/>
</dbReference>
<dbReference type="RefSeq" id="WP_210511993.1">
    <property type="nucleotide sequence ID" value="NZ_JAFIDN010000006.1"/>
</dbReference>
<dbReference type="Proteomes" id="UP000673975">
    <property type="component" value="Unassembled WGS sequence"/>
</dbReference>
<sequence>MKSRTVIITGANSGIGKAAAIRFASEGHTVIMACRDSERSRLAFKEVRQTSGSENVFPEFVDMGSFGSIRSFCSSFKKTYGSLDILIHNAAYVSHGAPYQLSQDGIEITFATNTAGPFLMTMILKELLAGSDDPRILHAGSNIIKHFFNPKKELDFSDLQGEAGKNRNHSVYITYRNSKMALLMLTRRMAGEFKESGIKVNYLQINGATMSKETLNKMKPNWRAIARIQNLFFRPPEFTANCYYEICTSEAFRNVTGQAINHRLEIMQPAAEKPGLLMDIRQSLGAGYIPFYARRDEVIAKVWDKCMELTEMALTEQAEPEPDVP</sequence>
<comment type="caution">
    <text evidence="2">The sequence shown here is derived from an EMBL/GenBank/DDBJ whole genome shotgun (WGS) entry which is preliminary data.</text>
</comment>
<protein>
    <submittedName>
        <fullName evidence="2">SDR family NAD(P)-dependent oxidoreductase</fullName>
    </submittedName>
</protein>
<dbReference type="PANTHER" id="PTHR43157">
    <property type="entry name" value="PHOSPHATIDYLINOSITOL-GLYCAN BIOSYNTHESIS CLASS F PROTEIN-RELATED"/>
    <property type="match status" value="1"/>
</dbReference>
<dbReference type="GO" id="GO:0016491">
    <property type="term" value="F:oxidoreductase activity"/>
    <property type="evidence" value="ECO:0007669"/>
    <property type="project" value="UniProtKB-KW"/>
</dbReference>
<dbReference type="PRINTS" id="PR00081">
    <property type="entry name" value="GDHRDH"/>
</dbReference>
<accession>A0A8J7UUY6</accession>
<keyword evidence="1" id="KW-0560">Oxidoreductase</keyword>
<gene>
    <name evidence="2" type="ORF">NATSA_09395</name>
</gene>
<dbReference type="AlphaFoldDB" id="A0A8J7UUY6"/>
<dbReference type="InterPro" id="IPR036291">
    <property type="entry name" value="NAD(P)-bd_dom_sf"/>
</dbReference>
<proteinExistence type="predicted"/>
<evidence type="ECO:0000256" key="1">
    <source>
        <dbReference type="ARBA" id="ARBA00023002"/>
    </source>
</evidence>
<evidence type="ECO:0000313" key="2">
    <source>
        <dbReference type="EMBL" id="MBP3192875.1"/>
    </source>
</evidence>
<dbReference type="Pfam" id="PF00106">
    <property type="entry name" value="adh_short"/>
    <property type="match status" value="1"/>
</dbReference>
<evidence type="ECO:0000313" key="3">
    <source>
        <dbReference type="Proteomes" id="UP000673975"/>
    </source>
</evidence>
<reference evidence="2" key="1">
    <citation type="submission" date="2021-02" db="EMBL/GenBank/DDBJ databases">
        <title>Natronogracilivirga saccharolytica gen. nov. sp. nov. a new anaerobic, haloalkiliphilic carbohydrate-fermenting bacterium from soda lake and proposing of Cyclonatronumiaceae fam. nov. in the phylum Balneolaeota.</title>
        <authorList>
            <person name="Zhilina T.N."/>
            <person name="Sorokin D.Y."/>
            <person name="Zavarzina D.G."/>
            <person name="Toshchakov S.V."/>
            <person name="Kublanov I.V."/>
        </authorList>
    </citation>
    <scope>NUCLEOTIDE SEQUENCE</scope>
    <source>
        <strain evidence="2">Z-1702</strain>
    </source>
</reference>
<keyword evidence="3" id="KW-1185">Reference proteome</keyword>
<dbReference type="Gene3D" id="3.40.50.720">
    <property type="entry name" value="NAD(P)-binding Rossmann-like Domain"/>
    <property type="match status" value="1"/>
</dbReference>
<dbReference type="EMBL" id="JAFIDN010000006">
    <property type="protein sequence ID" value="MBP3192875.1"/>
    <property type="molecule type" value="Genomic_DNA"/>
</dbReference>
<name>A0A8J7UUY6_9BACT</name>
<dbReference type="PANTHER" id="PTHR43157:SF31">
    <property type="entry name" value="PHOSPHATIDYLINOSITOL-GLYCAN BIOSYNTHESIS CLASS F PROTEIN"/>
    <property type="match status" value="1"/>
</dbReference>